<evidence type="ECO:0000313" key="2">
    <source>
        <dbReference type="Proteomes" id="UP000604046"/>
    </source>
</evidence>
<dbReference type="Proteomes" id="UP000604046">
    <property type="component" value="Unassembled WGS sequence"/>
</dbReference>
<reference evidence="1" key="1">
    <citation type="submission" date="2021-02" db="EMBL/GenBank/DDBJ databases">
        <authorList>
            <person name="Dougan E. K."/>
            <person name="Rhodes N."/>
            <person name="Thang M."/>
            <person name="Chan C."/>
        </authorList>
    </citation>
    <scope>NUCLEOTIDE SEQUENCE</scope>
</reference>
<keyword evidence="2" id="KW-1185">Reference proteome</keyword>
<organism evidence="1 2">
    <name type="scientific">Symbiodinium natans</name>
    <dbReference type="NCBI Taxonomy" id="878477"/>
    <lineage>
        <taxon>Eukaryota</taxon>
        <taxon>Sar</taxon>
        <taxon>Alveolata</taxon>
        <taxon>Dinophyceae</taxon>
        <taxon>Suessiales</taxon>
        <taxon>Symbiodiniaceae</taxon>
        <taxon>Symbiodinium</taxon>
    </lineage>
</organism>
<protein>
    <submittedName>
        <fullName evidence="1">Uncharacterized protein</fullName>
    </submittedName>
</protein>
<comment type="caution">
    <text evidence="1">The sequence shown here is derived from an EMBL/GenBank/DDBJ whole genome shotgun (WGS) entry which is preliminary data.</text>
</comment>
<evidence type="ECO:0000313" key="1">
    <source>
        <dbReference type="EMBL" id="CAE7035800.1"/>
    </source>
</evidence>
<name>A0A812IGL8_9DINO</name>
<dbReference type="AlphaFoldDB" id="A0A812IGL8"/>
<proteinExistence type="predicted"/>
<accession>A0A812IGL8</accession>
<gene>
    <name evidence="1" type="ORF">SNAT2548_LOCUS4333</name>
</gene>
<sequence>ADASCESLNTGLSSLKRQLLQTSADEPPFNDSFGGSSPLLLTLLEFLPFGYSELHSTILGTAWVSGHYGSERLWVCRRPDCAAPFVAIAGGVLAEAFCWRCDTRPDVPL</sequence>
<feature type="non-terminal residue" evidence="1">
    <location>
        <position position="1"/>
    </location>
</feature>
<dbReference type="EMBL" id="CAJNDS010000267">
    <property type="protein sequence ID" value="CAE7035800.1"/>
    <property type="molecule type" value="Genomic_DNA"/>
</dbReference>